<keyword evidence="3" id="KW-1185">Reference proteome</keyword>
<name>A0ABT3MTU1_9GAMM</name>
<reference evidence="2 3" key="1">
    <citation type="submission" date="2022-10" db="EMBL/GenBank/DDBJ databases">
        <title>High-quality genome sequences of two octocoral-associated bacteria, Endozoicomonas euniceicola EF212 and Endozoicomonas gorgoniicola PS125.</title>
        <authorList>
            <person name="Chiou Y.-J."/>
            <person name="Chen Y.-H."/>
        </authorList>
    </citation>
    <scope>NUCLEOTIDE SEQUENCE [LARGE SCALE GENOMIC DNA]</scope>
    <source>
        <strain evidence="2 3">PS125</strain>
    </source>
</reference>
<evidence type="ECO:0000313" key="2">
    <source>
        <dbReference type="EMBL" id="MCW7552404.1"/>
    </source>
</evidence>
<evidence type="ECO:0000256" key="1">
    <source>
        <dbReference type="SAM" id="MobiDB-lite"/>
    </source>
</evidence>
<evidence type="ECO:0000313" key="3">
    <source>
        <dbReference type="Proteomes" id="UP001209854"/>
    </source>
</evidence>
<dbReference type="EMBL" id="JAPFCC010000001">
    <property type="protein sequence ID" value="MCW7552404.1"/>
    <property type="molecule type" value="Genomic_DNA"/>
</dbReference>
<feature type="compositionally biased region" description="Basic residues" evidence="1">
    <location>
        <begin position="207"/>
        <end position="223"/>
    </location>
</feature>
<feature type="region of interest" description="Disordered" evidence="1">
    <location>
        <begin position="192"/>
        <end position="241"/>
    </location>
</feature>
<protein>
    <submittedName>
        <fullName evidence="2">Uncharacterized protein</fullName>
    </submittedName>
</protein>
<dbReference type="RefSeq" id="WP_262567370.1">
    <property type="nucleotide sequence ID" value="NZ_JAPFCC010000001.1"/>
</dbReference>
<proteinExistence type="predicted"/>
<accession>A0ABT3MTU1</accession>
<organism evidence="2 3">
    <name type="scientific">Endozoicomonas gorgoniicola</name>
    <dbReference type="NCBI Taxonomy" id="1234144"/>
    <lineage>
        <taxon>Bacteria</taxon>
        <taxon>Pseudomonadati</taxon>
        <taxon>Pseudomonadota</taxon>
        <taxon>Gammaproteobacteria</taxon>
        <taxon>Oceanospirillales</taxon>
        <taxon>Endozoicomonadaceae</taxon>
        <taxon>Endozoicomonas</taxon>
    </lineage>
</organism>
<sequence length="327" mass="35452">MCRSYGKAVNDANTEGSKGGAFAVEEAGKCVIYILPGSEHNRVVNLMDARHPLIIKTADSGDSLPQPDHHSDEIAYTTVSAAPGFQGQTFFIMKSDNALAFDFSIDNTYLNSTINGCQLSGVVTVGEGFLADRRFNIRTGDSGIPNCKSSDLDGLTLDSVLNPSFTSFDETVAPWLAGLKLNSIPVNKVVESPKRGGKTTNGEYRTGKKKYTSPKIRLHKKKSASFQSGDGTGAAGGGDGEDPDWNPFKKGHGGHYYATSHLYRAVVGAIKKLNEELDKMNKDGSNENGVIKAMRGQISKSMKKIAPEMREFIKKQPMYLNIALYLK</sequence>
<dbReference type="Proteomes" id="UP001209854">
    <property type="component" value="Unassembled WGS sequence"/>
</dbReference>
<gene>
    <name evidence="2" type="ORF">NX722_07035</name>
</gene>
<comment type="caution">
    <text evidence="2">The sequence shown here is derived from an EMBL/GenBank/DDBJ whole genome shotgun (WGS) entry which is preliminary data.</text>
</comment>